<dbReference type="CDD" id="cd00077">
    <property type="entry name" value="HDc"/>
    <property type="match status" value="1"/>
</dbReference>
<keyword evidence="3" id="KW-1185">Reference proteome</keyword>
<dbReference type="RefSeq" id="WP_079065866.1">
    <property type="nucleotide sequence ID" value="NZ_BDQI01000042.1"/>
</dbReference>
<accession>A0A250VUY0</accession>
<comment type="caution">
    <text evidence="2">The sequence shown here is derived from an EMBL/GenBank/DDBJ whole genome shotgun (WGS) entry which is preliminary data.</text>
</comment>
<organism evidence="2 3">
    <name type="scientific">Streptomyces olivochromogenes</name>
    <dbReference type="NCBI Taxonomy" id="1963"/>
    <lineage>
        <taxon>Bacteria</taxon>
        <taxon>Bacillati</taxon>
        <taxon>Actinomycetota</taxon>
        <taxon>Actinomycetes</taxon>
        <taxon>Kitasatosporales</taxon>
        <taxon>Streptomycetaceae</taxon>
        <taxon>Streptomyces</taxon>
    </lineage>
</organism>
<evidence type="ECO:0000259" key="1">
    <source>
        <dbReference type="SMART" id="SM00471"/>
    </source>
</evidence>
<evidence type="ECO:0000313" key="2">
    <source>
        <dbReference type="EMBL" id="GAX57906.1"/>
    </source>
</evidence>
<reference evidence="3" key="1">
    <citation type="submission" date="2017-05" db="EMBL/GenBank/DDBJ databases">
        <title>Streptomyces olivochromogenes NBRC 3561 whole genome shotgun sequence.</title>
        <authorList>
            <person name="Dohra H."/>
            <person name="Kodani S."/>
        </authorList>
    </citation>
    <scope>NUCLEOTIDE SEQUENCE [LARGE SCALE GENOMIC DNA]</scope>
    <source>
        <strain evidence="3">NBRC 3561</strain>
    </source>
</reference>
<dbReference type="AlphaFoldDB" id="A0A250VUY0"/>
<dbReference type="STRING" id="1963.AQJ27_48045"/>
<dbReference type="Pfam" id="PF13328">
    <property type="entry name" value="HD_4"/>
    <property type="match status" value="1"/>
</dbReference>
<dbReference type="Gene3D" id="1.10.3210.10">
    <property type="entry name" value="Hypothetical protein af1432"/>
    <property type="match status" value="1"/>
</dbReference>
<gene>
    <name evidence="2" type="primary">relA_2</name>
    <name evidence="2" type="ORF">SO3561_09477</name>
</gene>
<dbReference type="GO" id="GO:0016301">
    <property type="term" value="F:kinase activity"/>
    <property type="evidence" value="ECO:0007669"/>
    <property type="project" value="UniProtKB-KW"/>
</dbReference>
<sequence>MKGQRRVIVPSPTAQTDLTPTLENVIAAVRSHHSDADAGLLERAYAEASIWHTGQRRHSGDPYITHCLAVAAIVADLRMPLPVVCAALLHDVDDTACPPQRIADQFGKEVADLIAAVRTAVVSAYPQAGRGTAPRSAAACPSREMAVLAIRLADRLHNMRTIAFVAPAKQLLKARETLDVFAPVASAAGLETVGRELQDLASAVLQPAPSSYAVSGWLLTALTLLLPSGHRARWQEEWSADLAAYATRRARTRFTLRVLLGAPRLSMTLRSPFCRERR</sequence>
<dbReference type="Proteomes" id="UP000217446">
    <property type="component" value="Unassembled WGS sequence"/>
</dbReference>
<name>A0A250VUY0_STROL</name>
<dbReference type="EMBL" id="BDQI01000042">
    <property type="protein sequence ID" value="GAX57906.1"/>
    <property type="molecule type" value="Genomic_DNA"/>
</dbReference>
<evidence type="ECO:0000313" key="3">
    <source>
        <dbReference type="Proteomes" id="UP000217446"/>
    </source>
</evidence>
<keyword evidence="2" id="KW-0808">Transferase</keyword>
<feature type="domain" description="HD/PDEase" evidence="1">
    <location>
        <begin position="59"/>
        <end position="168"/>
    </location>
</feature>
<dbReference type="SMART" id="SM00471">
    <property type="entry name" value="HDc"/>
    <property type="match status" value="1"/>
</dbReference>
<protein>
    <submittedName>
        <fullName evidence="2">GTP pyrophosphokinase</fullName>
    </submittedName>
</protein>
<keyword evidence="2" id="KW-0418">Kinase</keyword>
<proteinExistence type="predicted"/>
<dbReference type="PANTHER" id="PTHR21262">
    <property type="entry name" value="GUANOSINE-3',5'-BIS DIPHOSPHATE 3'-PYROPHOSPHOHYDROLASE"/>
    <property type="match status" value="1"/>
</dbReference>
<dbReference type="PANTHER" id="PTHR21262:SF31">
    <property type="entry name" value="GTP PYROPHOSPHOKINASE"/>
    <property type="match status" value="1"/>
</dbReference>
<dbReference type="GO" id="GO:0005886">
    <property type="term" value="C:plasma membrane"/>
    <property type="evidence" value="ECO:0007669"/>
    <property type="project" value="TreeGrafter"/>
</dbReference>
<dbReference type="InterPro" id="IPR003607">
    <property type="entry name" value="HD/PDEase_dom"/>
</dbReference>
<dbReference type="SUPFAM" id="SSF109604">
    <property type="entry name" value="HD-domain/PDEase-like"/>
    <property type="match status" value="1"/>
</dbReference>